<dbReference type="SUPFAM" id="SSF55486">
    <property type="entry name" value="Metalloproteases ('zincins'), catalytic domain"/>
    <property type="match status" value="1"/>
</dbReference>
<evidence type="ECO:0000256" key="1">
    <source>
        <dbReference type="SAM" id="SignalP"/>
    </source>
</evidence>
<gene>
    <name evidence="2" type="ORF">PG996_012636</name>
</gene>
<evidence type="ECO:0000313" key="2">
    <source>
        <dbReference type="EMBL" id="KAK8053335.1"/>
    </source>
</evidence>
<keyword evidence="1" id="KW-0732">Signal</keyword>
<dbReference type="Proteomes" id="UP001446871">
    <property type="component" value="Unassembled WGS sequence"/>
</dbReference>
<feature type="chain" id="PRO_5047403662" evidence="1">
    <location>
        <begin position="20"/>
        <end position="341"/>
    </location>
</feature>
<proteinExistence type="predicted"/>
<protein>
    <submittedName>
        <fullName evidence="2">Uncharacterized protein</fullName>
    </submittedName>
</protein>
<reference evidence="2 3" key="1">
    <citation type="submission" date="2023-01" db="EMBL/GenBank/DDBJ databases">
        <title>Analysis of 21 Apiospora genomes using comparative genomics revels a genus with tremendous synthesis potential of carbohydrate active enzymes and secondary metabolites.</title>
        <authorList>
            <person name="Sorensen T."/>
        </authorList>
    </citation>
    <scope>NUCLEOTIDE SEQUENCE [LARGE SCALE GENOMIC DNA]</scope>
    <source>
        <strain evidence="2 3">CBS 83171</strain>
    </source>
</reference>
<sequence length="341" mass="37433">MSLIKALLSLGLAAAAANAASTKVDIWARLSKPAVRKDFTGFEQLLATHLPETQHNISVWTSGWIPSDCNGYASSHNVSAADFVIYQIQYTDCSDPWIMCYHKDSETSIESIAKQFGRIPIQMREWVSYISTKNRVGTYPPLTHGPTPQVKHVVTIPDKMGWAYEDKGNTIYMRPSDAMQTTMIHETAHAVDLNGGYGGSVLSGSSLWADNYAQDSHVPDDYSATDTVEDIAQSTVVAVLNVNVPGPDGGFATIEPNWRDVFHQYATIITQARNYGRGNSMLVPGENVACAHRIPNSEPVAINTLTRVFKASRPDVSLSKHVKAISVLNEHFGPTNCTIHW</sequence>
<evidence type="ECO:0000313" key="3">
    <source>
        <dbReference type="Proteomes" id="UP001446871"/>
    </source>
</evidence>
<accession>A0ABR1U363</accession>
<comment type="caution">
    <text evidence="2">The sequence shown here is derived from an EMBL/GenBank/DDBJ whole genome shotgun (WGS) entry which is preliminary data.</text>
</comment>
<dbReference type="EMBL" id="JAQQWM010000008">
    <property type="protein sequence ID" value="KAK8053335.1"/>
    <property type="molecule type" value="Genomic_DNA"/>
</dbReference>
<keyword evidence="3" id="KW-1185">Reference proteome</keyword>
<feature type="signal peptide" evidence="1">
    <location>
        <begin position="1"/>
        <end position="19"/>
    </location>
</feature>
<name>A0ABR1U363_9PEZI</name>
<organism evidence="2 3">
    <name type="scientific">Apiospora saccharicola</name>
    <dbReference type="NCBI Taxonomy" id="335842"/>
    <lineage>
        <taxon>Eukaryota</taxon>
        <taxon>Fungi</taxon>
        <taxon>Dikarya</taxon>
        <taxon>Ascomycota</taxon>
        <taxon>Pezizomycotina</taxon>
        <taxon>Sordariomycetes</taxon>
        <taxon>Xylariomycetidae</taxon>
        <taxon>Amphisphaeriales</taxon>
        <taxon>Apiosporaceae</taxon>
        <taxon>Apiospora</taxon>
    </lineage>
</organism>